<feature type="transmembrane region" description="Helical" evidence="2">
    <location>
        <begin position="58"/>
        <end position="78"/>
    </location>
</feature>
<evidence type="ECO:0000313" key="3">
    <source>
        <dbReference type="EMBL" id="ABJ07923.1"/>
    </source>
</evidence>
<keyword evidence="2" id="KW-1133">Transmembrane helix</keyword>
<dbReference type="STRING" id="316055.RPE_3997"/>
<feature type="region of interest" description="Disordered" evidence="1">
    <location>
        <begin position="1"/>
        <end position="30"/>
    </location>
</feature>
<sequence>MVESTKEKLLSKVSSARVTPSTAGGWGHASGRPTATTVVLQSRGTLRKGLAALVSGRYFQLCIWMMVSLVIGGIATFGPMLSISREWLVSLGFADEQAFKLLAAALIYDVAIVWGILRILNGIGVIDLEYTALGQIDTRCSEYLKLQVPAISLAWDVNPFFFSGSSANIRLTRTAAYKMTENVRSDAESRRFDPVNLIVDRVLGSVTIHSVGVREAQQLAVRLGILGTFVGIVYALSQAGQVVHSGELTTGAVQNSITLIVRSLGIAFATSIAGLLASIVLQFMASILRSRETDLIELLEREASRVQAVCRRASEDTPLGVDIEALRSTLGEHVDFMRRQEKDLMVISSRFGDALGRTENTLAEPIAALEQTGRRLSELLGAQSEAVTGLERMTTAVGNIETQVAAHFEASTAKSTEVQREAMLKLADVLRASLGRMVEEIRTGWGRESREGFEDLVDRRLAETARQIDVAADRQFRLMNRISWLAITMLFFSAALLLVAANNSGAIGWLWAQLGLG</sequence>
<dbReference type="KEGG" id="rpe:RPE_3997"/>
<keyword evidence="2" id="KW-0812">Transmembrane</keyword>
<evidence type="ECO:0000256" key="2">
    <source>
        <dbReference type="SAM" id="Phobius"/>
    </source>
</evidence>
<accession>Q07JG1</accession>
<protein>
    <submittedName>
        <fullName evidence="3">Uncharacterized protein</fullName>
    </submittedName>
</protein>
<keyword evidence="2" id="KW-0472">Membrane</keyword>
<reference evidence="3" key="1">
    <citation type="submission" date="2006-09" db="EMBL/GenBank/DDBJ databases">
        <title>Complete sequence of Rhodopseudomonas palustris BisA53.</title>
        <authorList>
            <consortium name="US DOE Joint Genome Institute"/>
            <person name="Copeland A."/>
            <person name="Lucas S."/>
            <person name="Lapidus A."/>
            <person name="Barry K."/>
            <person name="Detter J.C."/>
            <person name="Glavina del Rio T."/>
            <person name="Hammon N."/>
            <person name="Israni S."/>
            <person name="Dalin E."/>
            <person name="Tice H."/>
            <person name="Pitluck S."/>
            <person name="Chain P."/>
            <person name="Malfatti S."/>
            <person name="Shin M."/>
            <person name="Vergez L."/>
            <person name="Schmutz J."/>
            <person name="Larimer F."/>
            <person name="Land M."/>
            <person name="Hauser L."/>
            <person name="Pelletier D.A."/>
            <person name="Kyrpides N."/>
            <person name="Kim E."/>
            <person name="Harwood C.S."/>
            <person name="Oda Y."/>
            <person name="Richardson P."/>
        </authorList>
    </citation>
    <scope>NUCLEOTIDE SEQUENCE [LARGE SCALE GENOMIC DNA]</scope>
    <source>
        <strain evidence="3">BisA53</strain>
    </source>
</reference>
<feature type="compositionally biased region" description="Polar residues" evidence="1">
    <location>
        <begin position="12"/>
        <end position="22"/>
    </location>
</feature>
<feature type="transmembrane region" description="Helical" evidence="2">
    <location>
        <begin position="219"/>
        <end position="237"/>
    </location>
</feature>
<proteinExistence type="predicted"/>
<name>Q07JG1_RHOP5</name>
<gene>
    <name evidence="3" type="ordered locus">RPE_3997</name>
</gene>
<dbReference type="OrthoDB" id="7168926at2"/>
<feature type="transmembrane region" description="Helical" evidence="2">
    <location>
        <begin position="484"/>
        <end position="512"/>
    </location>
</feature>
<dbReference type="AlphaFoldDB" id="Q07JG1"/>
<dbReference type="HOGENOM" id="CLU_526638_0_0_5"/>
<feature type="transmembrane region" description="Helical" evidence="2">
    <location>
        <begin position="257"/>
        <end position="281"/>
    </location>
</feature>
<organism evidence="3">
    <name type="scientific">Rhodopseudomonas palustris (strain BisA53)</name>
    <dbReference type="NCBI Taxonomy" id="316055"/>
    <lineage>
        <taxon>Bacteria</taxon>
        <taxon>Pseudomonadati</taxon>
        <taxon>Pseudomonadota</taxon>
        <taxon>Alphaproteobacteria</taxon>
        <taxon>Hyphomicrobiales</taxon>
        <taxon>Nitrobacteraceae</taxon>
        <taxon>Rhodopseudomonas</taxon>
    </lineage>
</organism>
<evidence type="ECO:0000256" key="1">
    <source>
        <dbReference type="SAM" id="MobiDB-lite"/>
    </source>
</evidence>
<feature type="compositionally biased region" description="Basic and acidic residues" evidence="1">
    <location>
        <begin position="1"/>
        <end position="10"/>
    </location>
</feature>
<dbReference type="EMBL" id="CP000463">
    <property type="protein sequence ID" value="ABJ07923.1"/>
    <property type="molecule type" value="Genomic_DNA"/>
</dbReference>
<feature type="transmembrane region" description="Helical" evidence="2">
    <location>
        <begin position="98"/>
        <end position="117"/>
    </location>
</feature>